<evidence type="ECO:0000256" key="4">
    <source>
        <dbReference type="ARBA" id="ARBA00022679"/>
    </source>
</evidence>
<comment type="function">
    <text evidence="8">Involved in the cellular defense against the biological effects of O6-methylguanine (O6-MeG) and O4-methylthymine (O4-MeT) in DNA. Repairs the methylated nucleobase in DNA by stoichiometrically transferring the methyl group to a cysteine residue in the enzyme. This is a suicide reaction: the enzyme is irreversibly inactivated.</text>
</comment>
<keyword evidence="6 8" id="KW-0234">DNA repair</keyword>
<reference evidence="11 12" key="1">
    <citation type="submission" date="2021-09" db="EMBL/GenBank/DDBJ databases">
        <title>Aeromonas schubertii isolated from Asian sea bass.</title>
        <authorList>
            <person name="Pinpimai K."/>
        </authorList>
    </citation>
    <scope>NUCLEOTIDE SEQUENCE [LARGE SCALE GENOMIC DNA]</scope>
    <source>
        <strain evidence="11 12">CHULA2021a</strain>
    </source>
</reference>
<dbReference type="PANTHER" id="PTHR10815">
    <property type="entry name" value="METHYLATED-DNA--PROTEIN-CYSTEINE METHYLTRANSFERASE"/>
    <property type="match status" value="1"/>
</dbReference>
<evidence type="ECO:0000256" key="2">
    <source>
        <dbReference type="ARBA" id="ARBA00022490"/>
    </source>
</evidence>
<evidence type="ECO:0000256" key="5">
    <source>
        <dbReference type="ARBA" id="ARBA00022763"/>
    </source>
</evidence>
<dbReference type="InterPro" id="IPR014048">
    <property type="entry name" value="MethylDNA_cys_MeTrfase_DNA-bd"/>
</dbReference>
<evidence type="ECO:0000256" key="6">
    <source>
        <dbReference type="ARBA" id="ARBA00023204"/>
    </source>
</evidence>
<dbReference type="RefSeq" id="WP_050667798.1">
    <property type="nucleotide sequence ID" value="NZ_CDDB01000089.1"/>
</dbReference>
<evidence type="ECO:0000256" key="1">
    <source>
        <dbReference type="ARBA" id="ARBA00001286"/>
    </source>
</evidence>
<keyword evidence="4 8" id="KW-0808">Transferase</keyword>
<dbReference type="Pfam" id="PF02870">
    <property type="entry name" value="Methyltransf_1N"/>
    <property type="match status" value="1"/>
</dbReference>
<dbReference type="Pfam" id="PF01035">
    <property type="entry name" value="DNA_binding_1"/>
    <property type="match status" value="1"/>
</dbReference>
<evidence type="ECO:0000256" key="3">
    <source>
        <dbReference type="ARBA" id="ARBA00022603"/>
    </source>
</evidence>
<dbReference type="GO" id="GO:0003908">
    <property type="term" value="F:methylated-DNA-[protein]-cysteine S-methyltransferase activity"/>
    <property type="evidence" value="ECO:0007669"/>
    <property type="project" value="UniProtKB-EC"/>
</dbReference>
<dbReference type="Proteomes" id="UP000774958">
    <property type="component" value="Unassembled WGS sequence"/>
</dbReference>
<keyword evidence="12" id="KW-1185">Reference proteome</keyword>
<evidence type="ECO:0000259" key="9">
    <source>
        <dbReference type="Pfam" id="PF01035"/>
    </source>
</evidence>
<dbReference type="GO" id="GO:0032259">
    <property type="term" value="P:methylation"/>
    <property type="evidence" value="ECO:0007669"/>
    <property type="project" value="UniProtKB-KW"/>
</dbReference>
<evidence type="ECO:0000259" key="10">
    <source>
        <dbReference type="Pfam" id="PF02870"/>
    </source>
</evidence>
<dbReference type="NCBIfam" id="TIGR00589">
    <property type="entry name" value="ogt"/>
    <property type="match status" value="1"/>
</dbReference>
<dbReference type="InterPro" id="IPR036388">
    <property type="entry name" value="WH-like_DNA-bd_sf"/>
</dbReference>
<feature type="domain" description="Methylated-DNA-[protein]-cysteine S-methyltransferase DNA binding" evidence="9">
    <location>
        <begin position="75"/>
        <end position="154"/>
    </location>
</feature>
<dbReference type="PANTHER" id="PTHR10815:SF5">
    <property type="entry name" value="METHYLATED-DNA--PROTEIN-CYSTEINE METHYLTRANSFERASE"/>
    <property type="match status" value="1"/>
</dbReference>
<accession>A0ABS7V9B7</accession>
<dbReference type="SUPFAM" id="SSF46767">
    <property type="entry name" value="Methylated DNA-protein cysteine methyltransferase, C-terminal domain"/>
    <property type="match status" value="1"/>
</dbReference>
<dbReference type="EMBL" id="JAIRBT010000005">
    <property type="protein sequence ID" value="MBZ6065518.1"/>
    <property type="molecule type" value="Genomic_DNA"/>
</dbReference>
<dbReference type="InterPro" id="IPR008332">
    <property type="entry name" value="MethylG_MeTrfase_N"/>
</dbReference>
<evidence type="ECO:0000313" key="12">
    <source>
        <dbReference type="Proteomes" id="UP000774958"/>
    </source>
</evidence>
<comment type="subcellular location">
    <subcellularLocation>
        <location evidence="8">Cytoplasm</location>
    </subcellularLocation>
</comment>
<dbReference type="CDD" id="cd06445">
    <property type="entry name" value="ATase"/>
    <property type="match status" value="1"/>
</dbReference>
<gene>
    <name evidence="11" type="ORF">LA374_04710</name>
</gene>
<dbReference type="EC" id="2.1.1.63" evidence="8"/>
<dbReference type="InterPro" id="IPR023546">
    <property type="entry name" value="MGMT"/>
</dbReference>
<organism evidence="11 12">
    <name type="scientific">Aeromonas schubertii</name>
    <dbReference type="NCBI Taxonomy" id="652"/>
    <lineage>
        <taxon>Bacteria</taxon>
        <taxon>Pseudomonadati</taxon>
        <taxon>Pseudomonadota</taxon>
        <taxon>Gammaproteobacteria</taxon>
        <taxon>Aeromonadales</taxon>
        <taxon>Aeromonadaceae</taxon>
        <taxon>Aeromonas</taxon>
    </lineage>
</organism>
<comment type="caution">
    <text evidence="11">The sequence shown here is derived from an EMBL/GenBank/DDBJ whole genome shotgun (WGS) entry which is preliminary data.</text>
</comment>
<sequence>MYYAFCQTSLGPLLVAIDRDGLRHVEFCDGERPQPVLPEWRHDEAALRPYLTQFDDYFAGRLTHFDLPLAARGTAFQMAVWAALREIPFGHTVSYRDIANAIGNPGAVRAVGAANGRNPLGIVVPCHRVIGSGGSLTGYAGGLPIKAWLLAHEQSVAKMNGG</sequence>
<name>A0ABS7V9B7_9GAMM</name>
<dbReference type="HAMAP" id="MF_00772">
    <property type="entry name" value="OGT"/>
    <property type="match status" value="1"/>
</dbReference>
<dbReference type="InterPro" id="IPR036631">
    <property type="entry name" value="MGMT_N_sf"/>
</dbReference>
<comment type="catalytic activity">
    <reaction evidence="1 8">
        <text>a 4-O-methyl-thymidine in DNA + L-cysteinyl-[protein] = a thymidine in DNA + S-methyl-L-cysteinyl-[protein]</text>
        <dbReference type="Rhea" id="RHEA:53428"/>
        <dbReference type="Rhea" id="RHEA-COMP:10131"/>
        <dbReference type="Rhea" id="RHEA-COMP:10132"/>
        <dbReference type="Rhea" id="RHEA-COMP:13555"/>
        <dbReference type="Rhea" id="RHEA-COMP:13556"/>
        <dbReference type="ChEBI" id="CHEBI:29950"/>
        <dbReference type="ChEBI" id="CHEBI:82612"/>
        <dbReference type="ChEBI" id="CHEBI:137386"/>
        <dbReference type="ChEBI" id="CHEBI:137387"/>
        <dbReference type="EC" id="2.1.1.63"/>
    </reaction>
</comment>
<keyword evidence="5 8" id="KW-0227">DNA damage</keyword>
<dbReference type="InterPro" id="IPR036217">
    <property type="entry name" value="MethylDNA_cys_MeTrfase_DNAb"/>
</dbReference>
<keyword evidence="3 8" id="KW-0489">Methyltransferase</keyword>
<evidence type="ECO:0000256" key="8">
    <source>
        <dbReference type="HAMAP-Rule" id="MF_00772"/>
    </source>
</evidence>
<proteinExistence type="inferred from homology"/>
<dbReference type="Gene3D" id="1.10.10.10">
    <property type="entry name" value="Winged helix-like DNA-binding domain superfamily/Winged helix DNA-binding domain"/>
    <property type="match status" value="1"/>
</dbReference>
<evidence type="ECO:0000256" key="7">
    <source>
        <dbReference type="ARBA" id="ARBA00049348"/>
    </source>
</evidence>
<dbReference type="SUPFAM" id="SSF53155">
    <property type="entry name" value="Methylated DNA-protein cysteine methyltransferase domain"/>
    <property type="match status" value="1"/>
</dbReference>
<comment type="similarity">
    <text evidence="8">Belongs to the MGMT family.</text>
</comment>
<comment type="miscellaneous">
    <text evidence="8">This enzyme catalyzes only one turnover and therefore is not strictly catalytic. According to one definition, an enzyme is a biocatalyst that acts repeatedly and over many reaction cycles.</text>
</comment>
<comment type="catalytic activity">
    <reaction evidence="7 8">
        <text>a 6-O-methyl-2'-deoxyguanosine in DNA + L-cysteinyl-[protein] = S-methyl-L-cysteinyl-[protein] + a 2'-deoxyguanosine in DNA</text>
        <dbReference type="Rhea" id="RHEA:24000"/>
        <dbReference type="Rhea" id="RHEA-COMP:10131"/>
        <dbReference type="Rhea" id="RHEA-COMP:10132"/>
        <dbReference type="Rhea" id="RHEA-COMP:11367"/>
        <dbReference type="Rhea" id="RHEA-COMP:11368"/>
        <dbReference type="ChEBI" id="CHEBI:29950"/>
        <dbReference type="ChEBI" id="CHEBI:82612"/>
        <dbReference type="ChEBI" id="CHEBI:85445"/>
        <dbReference type="ChEBI" id="CHEBI:85448"/>
        <dbReference type="EC" id="2.1.1.63"/>
    </reaction>
</comment>
<evidence type="ECO:0000313" key="11">
    <source>
        <dbReference type="EMBL" id="MBZ6065518.1"/>
    </source>
</evidence>
<protein>
    <recommendedName>
        <fullName evidence="8">Methylated-DNA--protein-cysteine methyltransferase</fullName>
        <ecNumber evidence="8">2.1.1.63</ecNumber>
    </recommendedName>
    <alternativeName>
        <fullName evidence="8">6-O-methylguanine-DNA methyltransferase</fullName>
        <shortName evidence="8">MGMT</shortName>
    </alternativeName>
    <alternativeName>
        <fullName evidence="8">O-6-methylguanine-DNA-alkyltransferase</fullName>
    </alternativeName>
</protein>
<keyword evidence="2 8" id="KW-0963">Cytoplasm</keyword>
<feature type="active site" description="Nucleophile; methyl group acceptor" evidence="8">
    <location>
        <position position="126"/>
    </location>
</feature>
<dbReference type="InterPro" id="IPR001497">
    <property type="entry name" value="MethylDNA_cys_MeTrfase_AS"/>
</dbReference>
<dbReference type="PROSITE" id="PS00374">
    <property type="entry name" value="MGMT"/>
    <property type="match status" value="1"/>
</dbReference>
<feature type="domain" description="Methylguanine DNA methyltransferase ribonuclease-like" evidence="10">
    <location>
        <begin position="1"/>
        <end position="70"/>
    </location>
</feature>
<dbReference type="Gene3D" id="3.30.160.70">
    <property type="entry name" value="Methylated DNA-protein cysteine methyltransferase domain"/>
    <property type="match status" value="1"/>
</dbReference>